<feature type="binding site" evidence="3">
    <location>
        <position position="103"/>
    </location>
    <ligand>
        <name>ATP</name>
        <dbReference type="ChEBI" id="CHEBI:30616"/>
    </ligand>
</feature>
<protein>
    <recommendedName>
        <fullName evidence="4">Protein kinase domain-containing protein</fullName>
    </recommendedName>
</protein>
<reference evidence="6" key="1">
    <citation type="submission" date="2024-02" db="UniProtKB">
        <authorList>
            <consortium name="WormBaseParasite"/>
        </authorList>
    </citation>
    <scope>IDENTIFICATION</scope>
</reference>
<dbReference type="PRINTS" id="PR00109">
    <property type="entry name" value="TYRKINASE"/>
</dbReference>
<dbReference type="Gene3D" id="3.30.200.20">
    <property type="entry name" value="Phosphorylase Kinase, domain 1"/>
    <property type="match status" value="1"/>
</dbReference>
<dbReference type="InterPro" id="IPR050122">
    <property type="entry name" value="RTK"/>
</dbReference>
<evidence type="ECO:0000256" key="2">
    <source>
        <dbReference type="ARBA" id="ARBA00051243"/>
    </source>
</evidence>
<dbReference type="PANTHER" id="PTHR24416">
    <property type="entry name" value="TYROSINE-PROTEIN KINASE RECEPTOR"/>
    <property type="match status" value="1"/>
</dbReference>
<dbReference type="Proteomes" id="UP000887575">
    <property type="component" value="Unassembled WGS sequence"/>
</dbReference>
<dbReference type="PROSITE" id="PS50011">
    <property type="entry name" value="PROTEIN_KINASE_DOM"/>
    <property type="match status" value="1"/>
</dbReference>
<sequence length="312" mass="35372">MTTLGSYVPESVTTSLLSQSVDLKYDYRTKQLMNEAQPNSSEEVQVEQVVDELEDKPLERLSYNDIAEIDPSRLQIDESQVIGGGCFGLVIKGFLDGEAVAVKVASKGRNGSACLQFEIDGSITITKDPQLSTSDLLSFAYQTAKGMQFLSSKQYVHRDLATRNLLVKKCESEWIVKICDFGLAKEIREAKSHYSRNGFAQPLNWMSPEAYAHKKADVWSFGIGLYELFSLGGTPYGNKTEQEIQKELSTEKEKLTTKRPPYCHQELFNFIECFWYYDASRRPSFENCVNELKSHLQRANPQKLKRLDGIND</sequence>
<keyword evidence="3" id="KW-0067">ATP-binding</keyword>
<keyword evidence="5" id="KW-1185">Reference proteome</keyword>
<dbReference type="InterPro" id="IPR000719">
    <property type="entry name" value="Prot_kinase_dom"/>
</dbReference>
<feature type="domain" description="Protein kinase" evidence="4">
    <location>
        <begin position="1"/>
        <end position="296"/>
    </location>
</feature>
<dbReference type="GO" id="GO:0043235">
    <property type="term" value="C:receptor complex"/>
    <property type="evidence" value="ECO:0007669"/>
    <property type="project" value="TreeGrafter"/>
</dbReference>
<dbReference type="InterPro" id="IPR001245">
    <property type="entry name" value="Ser-Thr/Tyr_kinase_cat_dom"/>
</dbReference>
<dbReference type="GO" id="GO:0005886">
    <property type="term" value="C:plasma membrane"/>
    <property type="evidence" value="ECO:0007669"/>
    <property type="project" value="TreeGrafter"/>
</dbReference>
<dbReference type="SUPFAM" id="SSF56112">
    <property type="entry name" value="Protein kinase-like (PK-like)"/>
    <property type="match status" value="1"/>
</dbReference>
<dbReference type="PROSITE" id="PS00107">
    <property type="entry name" value="PROTEIN_KINASE_ATP"/>
    <property type="match status" value="1"/>
</dbReference>
<evidence type="ECO:0000256" key="1">
    <source>
        <dbReference type="ARBA" id="ARBA00004167"/>
    </source>
</evidence>
<dbReference type="SMART" id="SM00219">
    <property type="entry name" value="TyrKc"/>
    <property type="match status" value="1"/>
</dbReference>
<dbReference type="Gene3D" id="1.10.510.10">
    <property type="entry name" value="Transferase(Phosphotransferase) domain 1"/>
    <property type="match status" value="1"/>
</dbReference>
<evidence type="ECO:0000313" key="5">
    <source>
        <dbReference type="Proteomes" id="UP000887575"/>
    </source>
</evidence>
<dbReference type="WBParaSite" id="MBELARI_LOCUS607.2">
    <property type="protein sequence ID" value="MBELARI_LOCUS607.2"/>
    <property type="gene ID" value="MBELARI_LOCUS607"/>
</dbReference>
<dbReference type="GO" id="GO:0007169">
    <property type="term" value="P:cell surface receptor protein tyrosine kinase signaling pathway"/>
    <property type="evidence" value="ECO:0007669"/>
    <property type="project" value="TreeGrafter"/>
</dbReference>
<dbReference type="InterPro" id="IPR017441">
    <property type="entry name" value="Protein_kinase_ATP_BS"/>
</dbReference>
<name>A0AAF3FGV1_9BILA</name>
<evidence type="ECO:0000256" key="3">
    <source>
        <dbReference type="PROSITE-ProRule" id="PRU10141"/>
    </source>
</evidence>
<comment type="subcellular location">
    <subcellularLocation>
        <location evidence="1">Membrane</location>
        <topology evidence="1">Single-pass membrane protein</topology>
    </subcellularLocation>
</comment>
<dbReference type="InterPro" id="IPR020635">
    <property type="entry name" value="Tyr_kinase_cat_dom"/>
</dbReference>
<dbReference type="AlphaFoldDB" id="A0AAF3FGV1"/>
<dbReference type="InterPro" id="IPR008266">
    <property type="entry name" value="Tyr_kinase_AS"/>
</dbReference>
<dbReference type="PANTHER" id="PTHR24416:SF602">
    <property type="entry name" value="PROTEIN VER-1-RELATED"/>
    <property type="match status" value="1"/>
</dbReference>
<dbReference type="InterPro" id="IPR011009">
    <property type="entry name" value="Kinase-like_dom_sf"/>
</dbReference>
<dbReference type="GO" id="GO:0004714">
    <property type="term" value="F:transmembrane receptor protein tyrosine kinase activity"/>
    <property type="evidence" value="ECO:0007669"/>
    <property type="project" value="UniProtKB-EC"/>
</dbReference>
<dbReference type="PROSITE" id="PS00109">
    <property type="entry name" value="PROTEIN_KINASE_TYR"/>
    <property type="match status" value="1"/>
</dbReference>
<proteinExistence type="predicted"/>
<dbReference type="Pfam" id="PF07714">
    <property type="entry name" value="PK_Tyr_Ser-Thr"/>
    <property type="match status" value="1"/>
</dbReference>
<evidence type="ECO:0000313" key="6">
    <source>
        <dbReference type="WBParaSite" id="MBELARI_LOCUS607.2"/>
    </source>
</evidence>
<dbReference type="GO" id="GO:0005524">
    <property type="term" value="F:ATP binding"/>
    <property type="evidence" value="ECO:0007669"/>
    <property type="project" value="UniProtKB-UniRule"/>
</dbReference>
<keyword evidence="3" id="KW-0547">Nucleotide-binding</keyword>
<comment type="catalytic activity">
    <reaction evidence="2">
        <text>L-tyrosyl-[protein] + ATP = O-phospho-L-tyrosyl-[protein] + ADP + H(+)</text>
        <dbReference type="Rhea" id="RHEA:10596"/>
        <dbReference type="Rhea" id="RHEA-COMP:10136"/>
        <dbReference type="Rhea" id="RHEA-COMP:20101"/>
        <dbReference type="ChEBI" id="CHEBI:15378"/>
        <dbReference type="ChEBI" id="CHEBI:30616"/>
        <dbReference type="ChEBI" id="CHEBI:46858"/>
        <dbReference type="ChEBI" id="CHEBI:61978"/>
        <dbReference type="ChEBI" id="CHEBI:456216"/>
        <dbReference type="EC" id="2.7.10.1"/>
    </reaction>
</comment>
<organism evidence="5 6">
    <name type="scientific">Mesorhabditis belari</name>
    <dbReference type="NCBI Taxonomy" id="2138241"/>
    <lineage>
        <taxon>Eukaryota</taxon>
        <taxon>Metazoa</taxon>
        <taxon>Ecdysozoa</taxon>
        <taxon>Nematoda</taxon>
        <taxon>Chromadorea</taxon>
        <taxon>Rhabditida</taxon>
        <taxon>Rhabditina</taxon>
        <taxon>Rhabditomorpha</taxon>
        <taxon>Rhabditoidea</taxon>
        <taxon>Rhabditidae</taxon>
        <taxon>Mesorhabditinae</taxon>
        <taxon>Mesorhabditis</taxon>
    </lineage>
</organism>
<evidence type="ECO:0000259" key="4">
    <source>
        <dbReference type="PROSITE" id="PS50011"/>
    </source>
</evidence>
<accession>A0AAF3FGV1</accession>